<dbReference type="InterPro" id="IPR000801">
    <property type="entry name" value="Esterase-like"/>
</dbReference>
<dbReference type="Gene3D" id="3.40.50.1820">
    <property type="entry name" value="alpha/beta hydrolase"/>
    <property type="match status" value="1"/>
</dbReference>
<feature type="compositionally biased region" description="Polar residues" evidence="1">
    <location>
        <begin position="405"/>
        <end position="421"/>
    </location>
</feature>
<protein>
    <recommendedName>
        <fullName evidence="6">Esterase</fullName>
    </recommendedName>
</protein>
<dbReference type="Gene3D" id="1.25.40.10">
    <property type="entry name" value="Tetratricopeptide repeat domain"/>
    <property type="match status" value="1"/>
</dbReference>
<evidence type="ECO:0000313" key="5">
    <source>
        <dbReference type="Proteomes" id="UP001208692"/>
    </source>
</evidence>
<evidence type="ECO:0000313" key="4">
    <source>
        <dbReference type="Proteomes" id="UP001207736"/>
    </source>
</evidence>
<evidence type="ECO:0000313" key="2">
    <source>
        <dbReference type="EMBL" id="GJM49467.1"/>
    </source>
</evidence>
<organism evidence="2 4">
    <name type="scientific">Capnocytophaga catalasegens</name>
    <dbReference type="NCBI Taxonomy" id="1004260"/>
    <lineage>
        <taxon>Bacteria</taxon>
        <taxon>Pseudomonadati</taxon>
        <taxon>Bacteroidota</taxon>
        <taxon>Flavobacteriia</taxon>
        <taxon>Flavobacteriales</taxon>
        <taxon>Flavobacteriaceae</taxon>
        <taxon>Capnocytophaga</taxon>
    </lineage>
</organism>
<dbReference type="EMBL" id="BQKB01000043">
    <property type="protein sequence ID" value="GJM53627.1"/>
    <property type="molecule type" value="Genomic_DNA"/>
</dbReference>
<dbReference type="Proteomes" id="UP001207736">
    <property type="component" value="Unassembled WGS sequence"/>
</dbReference>
<comment type="caution">
    <text evidence="2">The sequence shown here is derived from an EMBL/GenBank/DDBJ whole genome shotgun (WGS) entry which is preliminary data.</text>
</comment>
<accession>A0AAV5AQC4</accession>
<feature type="region of interest" description="Disordered" evidence="1">
    <location>
        <begin position="391"/>
        <end position="421"/>
    </location>
</feature>
<proteinExistence type="predicted"/>
<dbReference type="Proteomes" id="UP001208692">
    <property type="component" value="Unassembled WGS sequence"/>
</dbReference>
<dbReference type="AlphaFoldDB" id="A0AAV5AQC4"/>
<evidence type="ECO:0008006" key="6">
    <source>
        <dbReference type="Google" id="ProtNLM"/>
    </source>
</evidence>
<name>A0AAV5AQC4_9FLAO</name>
<dbReference type="SUPFAM" id="SSF53474">
    <property type="entry name" value="alpha/beta-Hydrolases"/>
    <property type="match status" value="1"/>
</dbReference>
<dbReference type="EMBL" id="BQKA01000007">
    <property type="protein sequence ID" value="GJM49467.1"/>
    <property type="molecule type" value="Genomic_DNA"/>
</dbReference>
<dbReference type="InterPro" id="IPR029058">
    <property type="entry name" value="AB_hydrolase_fold"/>
</dbReference>
<sequence length="421" mass="48040">MLLTILLKHILENKNNFDMKKILLTLCCVVSQLISAQITSEELRSAKLGESRKITIIAPEQYDKNQKYPLFVVLNADRLLEPVVSSMRYFVRSGEVPPAIIVGVYNEQHEVIVPEETGVPFNDSANFFEFIGQEVIPHVQKKYSTNNFKGIIADGDAGNFINYYLLKENSLFNAYFSLNPTLLPNIIDPLATQLGTFKKPIFYYLAWTENEDNSKVNKINKLHRTINTVQSENVMYFAGNFPKVSPIAVAPGGIPEALNLTFSEYRPISMREYAEKVVKINENVVGYLQDKYQDIKNLYDIDKKPLIEDIKAIYAAILKNGDLESLPILANFVRPYYKETALADFFEADYYDRLGDMKRALRSYQRAFALSGIDFVSKEMLGQKLEVLQKNNRKKGKRGAEPVQETPTEELQSTEQEIPIE</sequence>
<dbReference type="Pfam" id="PF00756">
    <property type="entry name" value="Esterase"/>
    <property type="match status" value="1"/>
</dbReference>
<evidence type="ECO:0000313" key="3">
    <source>
        <dbReference type="EMBL" id="GJM53627.1"/>
    </source>
</evidence>
<gene>
    <name evidence="2" type="ORF">RCZ15_04420</name>
    <name evidence="3" type="ORF">RCZ16_19430</name>
</gene>
<dbReference type="InterPro" id="IPR011990">
    <property type="entry name" value="TPR-like_helical_dom_sf"/>
</dbReference>
<reference evidence="2 5" key="1">
    <citation type="submission" date="2021-11" db="EMBL/GenBank/DDBJ databases">
        <title>Draft genome sequence of Capnocytophaga sp. strain KC07075 isolated from cat oral cavity.</title>
        <authorList>
            <person name="Suzuki M."/>
            <person name="Imaoka K."/>
            <person name="Kimura M."/>
            <person name="Morikawa S."/>
            <person name="Maeda K."/>
        </authorList>
    </citation>
    <scope>NUCLEOTIDE SEQUENCE</scope>
    <source>
        <strain evidence="2">KC07075</strain>
        <strain evidence="3 5">KC07079</strain>
    </source>
</reference>
<keyword evidence="5" id="KW-1185">Reference proteome</keyword>
<evidence type="ECO:0000256" key="1">
    <source>
        <dbReference type="SAM" id="MobiDB-lite"/>
    </source>
</evidence>